<gene>
    <name evidence="3" type="ORF">QUV96_05175</name>
</gene>
<keyword evidence="1" id="KW-0472">Membrane</keyword>
<feature type="domain" description="CAAX prenyl protease 2/Lysostaphin resistance protein A-like" evidence="2">
    <location>
        <begin position="127"/>
        <end position="225"/>
    </location>
</feature>
<feature type="transmembrane region" description="Helical" evidence="1">
    <location>
        <begin position="189"/>
        <end position="206"/>
    </location>
</feature>
<keyword evidence="3" id="KW-0378">Hydrolase</keyword>
<dbReference type="Proteomes" id="UP001529340">
    <property type="component" value="Unassembled WGS sequence"/>
</dbReference>
<dbReference type="RefSeq" id="WP_289607491.1">
    <property type="nucleotide sequence ID" value="NZ_JAUDCG010000017.1"/>
</dbReference>
<feature type="transmembrane region" description="Helical" evidence="1">
    <location>
        <begin position="9"/>
        <end position="27"/>
    </location>
</feature>
<sequence length="230" mass="25802">MQQKQQMSAVRLAGLLAVYFIGYLWLVPRASVRLTLWLDPQALYVNTWVMGACYLVVILLSLLLSWREWKASLHAFRQAPVRCMFRIGWGCVQVLVLNVVLSMLCALLSGQGDSANQEVIRQNVSVAPLFMLYSVLVFAPIVEESVFRGGIFAFCRRHFGFWPAAVLSALAFGGIHVMDSLFTAQYSDLIYIIVYGGIGLVNAWYYEHYGGILSSAGVHMLNNLVSYLMM</sequence>
<evidence type="ECO:0000256" key="1">
    <source>
        <dbReference type="SAM" id="Phobius"/>
    </source>
</evidence>
<evidence type="ECO:0000313" key="3">
    <source>
        <dbReference type="EMBL" id="MDM8157027.1"/>
    </source>
</evidence>
<dbReference type="Pfam" id="PF02517">
    <property type="entry name" value="Rce1-like"/>
    <property type="match status" value="1"/>
</dbReference>
<comment type="caution">
    <text evidence="3">The sequence shown here is derived from an EMBL/GenBank/DDBJ whole genome shotgun (WGS) entry which is preliminary data.</text>
</comment>
<keyword evidence="1" id="KW-1133">Transmembrane helix</keyword>
<feature type="transmembrane region" description="Helical" evidence="1">
    <location>
        <begin position="87"/>
        <end position="109"/>
    </location>
</feature>
<dbReference type="GO" id="GO:0008237">
    <property type="term" value="F:metallopeptidase activity"/>
    <property type="evidence" value="ECO:0007669"/>
    <property type="project" value="UniProtKB-KW"/>
</dbReference>
<feature type="transmembrane region" description="Helical" evidence="1">
    <location>
        <begin position="47"/>
        <end position="66"/>
    </location>
</feature>
<feature type="transmembrane region" description="Helical" evidence="1">
    <location>
        <begin position="159"/>
        <end position="177"/>
    </location>
</feature>
<reference evidence="3" key="1">
    <citation type="submission" date="2023-06" db="EMBL/GenBank/DDBJ databases">
        <title>Identification and characterization of horizontal gene transfer across gut microbiota members of farm animals based on homology search.</title>
        <authorList>
            <person name="Schwarzerova J."/>
            <person name="Nykrynova M."/>
            <person name="Jureckova K."/>
            <person name="Cejkova D."/>
            <person name="Rychlik I."/>
        </authorList>
    </citation>
    <scope>NUCLEOTIDE SEQUENCE</scope>
    <source>
        <strain evidence="3">ET39</strain>
    </source>
</reference>
<dbReference type="EC" id="3.4.-.-" evidence="3"/>
<dbReference type="EMBL" id="JAUDCG010000017">
    <property type="protein sequence ID" value="MDM8157027.1"/>
    <property type="molecule type" value="Genomic_DNA"/>
</dbReference>
<keyword evidence="4" id="KW-1185">Reference proteome</keyword>
<evidence type="ECO:0000313" key="4">
    <source>
        <dbReference type="Proteomes" id="UP001529340"/>
    </source>
</evidence>
<reference evidence="3" key="2">
    <citation type="submission" date="2023-06" db="EMBL/GenBank/DDBJ databases">
        <authorList>
            <person name="Zeman M."/>
            <person name="Kubasova T."/>
            <person name="Jahodarova E."/>
            <person name="Nykrynova M."/>
            <person name="Rychlik I."/>
        </authorList>
    </citation>
    <scope>NUCLEOTIDE SEQUENCE</scope>
    <source>
        <strain evidence="3">ET39</strain>
    </source>
</reference>
<keyword evidence="3" id="KW-0482">Metalloprotease</keyword>
<keyword evidence="1" id="KW-0812">Transmembrane</keyword>
<dbReference type="PANTHER" id="PTHR36435:SF1">
    <property type="entry name" value="CAAX AMINO TERMINAL PROTEASE FAMILY PROTEIN"/>
    <property type="match status" value="1"/>
</dbReference>
<accession>A0ABT7UBP3</accession>
<proteinExistence type="predicted"/>
<feature type="transmembrane region" description="Helical" evidence="1">
    <location>
        <begin position="129"/>
        <end position="147"/>
    </location>
</feature>
<name>A0ABT7UBP3_9FIRM</name>
<organism evidence="3 4">
    <name type="scientific">Amedibacillus dolichus</name>
    <dbReference type="NCBI Taxonomy" id="31971"/>
    <lineage>
        <taxon>Bacteria</taxon>
        <taxon>Bacillati</taxon>
        <taxon>Bacillota</taxon>
        <taxon>Erysipelotrichia</taxon>
        <taxon>Erysipelotrichales</taxon>
        <taxon>Erysipelotrichaceae</taxon>
        <taxon>Amedibacillus</taxon>
    </lineage>
</organism>
<protein>
    <submittedName>
        <fullName evidence="3">CPBP family intramembrane metalloprotease</fullName>
        <ecNumber evidence="3">3.4.-.-</ecNumber>
    </submittedName>
</protein>
<keyword evidence="3" id="KW-0645">Protease</keyword>
<evidence type="ECO:0000259" key="2">
    <source>
        <dbReference type="Pfam" id="PF02517"/>
    </source>
</evidence>
<dbReference type="PANTHER" id="PTHR36435">
    <property type="entry name" value="SLR1288 PROTEIN"/>
    <property type="match status" value="1"/>
</dbReference>
<dbReference type="InterPro" id="IPR003675">
    <property type="entry name" value="Rce1/LyrA-like_dom"/>
</dbReference>
<dbReference type="InterPro" id="IPR052710">
    <property type="entry name" value="CAAX_protease"/>
</dbReference>